<evidence type="ECO:0000256" key="1">
    <source>
        <dbReference type="SAM" id="MobiDB-lite"/>
    </source>
</evidence>
<keyword evidence="4" id="KW-1185">Reference proteome</keyword>
<comment type="caution">
    <text evidence="3">The sequence shown here is derived from an EMBL/GenBank/DDBJ whole genome shotgun (WGS) entry which is preliminary data.</text>
</comment>
<sequence length="487" mass="51638">MSETPAPTGPAQDPQQLLDTIGAWVLSVLRTEPGWDRVVVDLKVQGGRVHLRVREHRGDEVVPGTAGPVKEGSAVLPAVEQLRERVHRPGRGTWFTATVTIAAEGWPQPVHRVGGTFELEHRPEPWAEEGPYTAQDLVAHLERFPRTRERIPAWADELARRAGVRLPVAGEDARDEDARGGTAAPSAPGDAGTGAPEDPEGTVHPGVRAAVEAFAAAPDDAGMIEVLRQATAGTLLLDVTASTLVPGPEGRTVGPDSQLRVQTLTEADGTRSLAVYTSAAEARAMHERHRGREEQPVLLRESAVRILQMVVEDEQYDHLVVDPAHRGCRISRPQLEWVVRTPRNDAAKAALAEGSMPQLFAALLAPPAVLLLGVRVQDGRAVPVWARPAREGVAPDTMLLFTSAAEIAALDRSLEVRSAPARQALRFALDSGARAACLNARPPVATLGAEQLRELLALVDEPDAGGPGAAPGNGPAEGAGEQGPAAP</sequence>
<feature type="region of interest" description="Disordered" evidence="1">
    <location>
        <begin position="167"/>
        <end position="204"/>
    </location>
</feature>
<evidence type="ECO:0000313" key="4">
    <source>
        <dbReference type="Proteomes" id="UP000321155"/>
    </source>
</evidence>
<dbReference type="Pfam" id="PF07179">
    <property type="entry name" value="SseB"/>
    <property type="match status" value="1"/>
</dbReference>
<accession>A0ABQ0X555</accession>
<dbReference type="RefSeq" id="WP_083529480.1">
    <property type="nucleotide sequence ID" value="NZ_BJZR01000061.1"/>
</dbReference>
<evidence type="ECO:0000259" key="2">
    <source>
        <dbReference type="Pfam" id="PF07179"/>
    </source>
</evidence>
<feature type="compositionally biased region" description="Gly residues" evidence="1">
    <location>
        <begin position="465"/>
        <end position="481"/>
    </location>
</feature>
<organism evidence="3 4">
    <name type="scientific">Kocuria flava</name>
    <dbReference type="NCBI Taxonomy" id="446860"/>
    <lineage>
        <taxon>Bacteria</taxon>
        <taxon>Bacillati</taxon>
        <taxon>Actinomycetota</taxon>
        <taxon>Actinomycetes</taxon>
        <taxon>Micrococcales</taxon>
        <taxon>Micrococcaceae</taxon>
        <taxon>Kocuria</taxon>
    </lineage>
</organism>
<dbReference type="EMBL" id="BJZR01000061">
    <property type="protein sequence ID" value="GEO92761.1"/>
    <property type="molecule type" value="Genomic_DNA"/>
</dbReference>
<feature type="domain" description="SseB protein N-terminal" evidence="2">
    <location>
        <begin position="208"/>
        <end position="337"/>
    </location>
</feature>
<dbReference type="InterPro" id="IPR009839">
    <property type="entry name" value="SseB_N"/>
</dbReference>
<proteinExistence type="predicted"/>
<feature type="region of interest" description="Disordered" evidence="1">
    <location>
        <begin position="459"/>
        <end position="487"/>
    </location>
</feature>
<evidence type="ECO:0000313" key="3">
    <source>
        <dbReference type="EMBL" id="GEO92761.1"/>
    </source>
</evidence>
<name>A0ABQ0X555_9MICC</name>
<reference evidence="3 4" key="1">
    <citation type="submission" date="2019-07" db="EMBL/GenBank/DDBJ databases">
        <title>Whole genome shotgun sequence of Kocuria flava NBRC 107626.</title>
        <authorList>
            <person name="Hosoyama A."/>
            <person name="Uohara A."/>
            <person name="Ohji S."/>
            <person name="Ichikawa N."/>
        </authorList>
    </citation>
    <scope>NUCLEOTIDE SEQUENCE [LARGE SCALE GENOMIC DNA]</scope>
    <source>
        <strain evidence="3 4">NBRC 107626</strain>
    </source>
</reference>
<dbReference type="Proteomes" id="UP000321155">
    <property type="component" value="Unassembled WGS sequence"/>
</dbReference>
<protein>
    <recommendedName>
        <fullName evidence="2">SseB protein N-terminal domain-containing protein</fullName>
    </recommendedName>
</protein>
<gene>
    <name evidence="3" type="ORF">KFL01_20670</name>
</gene>